<dbReference type="SMR" id="A0A314L4A1"/>
<dbReference type="CDD" id="cd06222">
    <property type="entry name" value="RNase_H_like"/>
    <property type="match status" value="1"/>
</dbReference>
<feature type="non-terminal residue" evidence="2">
    <location>
        <position position="1"/>
    </location>
</feature>
<proteinExistence type="predicted"/>
<dbReference type="InterPro" id="IPR053151">
    <property type="entry name" value="RNase_H-like"/>
</dbReference>
<feature type="domain" description="RNase H type-1" evidence="1">
    <location>
        <begin position="43"/>
        <end position="176"/>
    </location>
</feature>
<dbReference type="STRING" id="49451.A0A314L4A1"/>
<dbReference type="Gramene" id="OIT36430">
    <property type="protein sequence ID" value="OIT36430"/>
    <property type="gene ID" value="A4A49_58875"/>
</dbReference>
<evidence type="ECO:0000313" key="2">
    <source>
        <dbReference type="EMBL" id="OIT36430.1"/>
    </source>
</evidence>
<organism evidence="2 3">
    <name type="scientific">Nicotiana attenuata</name>
    <name type="common">Coyote tobacco</name>
    <dbReference type="NCBI Taxonomy" id="49451"/>
    <lineage>
        <taxon>Eukaryota</taxon>
        <taxon>Viridiplantae</taxon>
        <taxon>Streptophyta</taxon>
        <taxon>Embryophyta</taxon>
        <taxon>Tracheophyta</taxon>
        <taxon>Spermatophyta</taxon>
        <taxon>Magnoliopsida</taxon>
        <taxon>eudicotyledons</taxon>
        <taxon>Gunneridae</taxon>
        <taxon>Pentapetalae</taxon>
        <taxon>asterids</taxon>
        <taxon>lamiids</taxon>
        <taxon>Solanales</taxon>
        <taxon>Solanaceae</taxon>
        <taxon>Nicotianoideae</taxon>
        <taxon>Nicotianeae</taxon>
        <taxon>Nicotiana</taxon>
    </lineage>
</organism>
<dbReference type="PANTHER" id="PTHR47723">
    <property type="entry name" value="OS05G0353850 PROTEIN"/>
    <property type="match status" value="1"/>
</dbReference>
<dbReference type="Proteomes" id="UP000187609">
    <property type="component" value="Unassembled WGS sequence"/>
</dbReference>
<dbReference type="GO" id="GO:0004523">
    <property type="term" value="F:RNA-DNA hybrid ribonuclease activity"/>
    <property type="evidence" value="ECO:0007669"/>
    <property type="project" value="InterPro"/>
</dbReference>
<dbReference type="InterPro" id="IPR012337">
    <property type="entry name" value="RNaseH-like_sf"/>
</dbReference>
<keyword evidence="3" id="KW-1185">Reference proteome</keyword>
<evidence type="ECO:0000259" key="1">
    <source>
        <dbReference type="PROSITE" id="PS50879"/>
    </source>
</evidence>
<accession>A0A314L4A1</accession>
<dbReference type="InterPro" id="IPR044730">
    <property type="entry name" value="RNase_H-like_dom_plant"/>
</dbReference>
<name>A0A314L4A1_NICAT</name>
<dbReference type="Gene3D" id="3.30.420.10">
    <property type="entry name" value="Ribonuclease H-like superfamily/Ribonuclease H"/>
    <property type="match status" value="1"/>
</dbReference>
<dbReference type="EMBL" id="MJEQ01000433">
    <property type="protein sequence ID" value="OIT36430.1"/>
    <property type="molecule type" value="Genomic_DNA"/>
</dbReference>
<dbReference type="InterPro" id="IPR002156">
    <property type="entry name" value="RNaseH_domain"/>
</dbReference>
<dbReference type="AlphaFoldDB" id="A0A314L4A1"/>
<protein>
    <submittedName>
        <fullName evidence="2">Ribonuclease h protein</fullName>
    </submittedName>
</protein>
<dbReference type="InterPro" id="IPR036397">
    <property type="entry name" value="RNaseH_sf"/>
</dbReference>
<comment type="caution">
    <text evidence="2">The sequence shown here is derived from an EMBL/GenBank/DDBJ whole genome shotgun (WGS) entry which is preliminary data.</text>
</comment>
<evidence type="ECO:0000313" key="3">
    <source>
        <dbReference type="Proteomes" id="UP000187609"/>
    </source>
</evidence>
<dbReference type="SUPFAM" id="SSF53098">
    <property type="entry name" value="Ribonuclease H-like"/>
    <property type="match status" value="1"/>
</dbReference>
<gene>
    <name evidence="2" type="ORF">A4A49_58875</name>
</gene>
<dbReference type="Pfam" id="PF13456">
    <property type="entry name" value="RVT_3"/>
    <property type="match status" value="1"/>
</dbReference>
<dbReference type="GO" id="GO:0003676">
    <property type="term" value="F:nucleic acid binding"/>
    <property type="evidence" value="ECO:0007669"/>
    <property type="project" value="InterPro"/>
</dbReference>
<dbReference type="PROSITE" id="PS50879">
    <property type="entry name" value="RNASE_H_1"/>
    <property type="match status" value="1"/>
</dbReference>
<dbReference type="PANTHER" id="PTHR47723:SF19">
    <property type="entry name" value="POLYNUCLEOTIDYL TRANSFERASE, RIBONUCLEASE H-LIKE SUPERFAMILY PROTEIN"/>
    <property type="match status" value="1"/>
</dbReference>
<reference evidence="2" key="1">
    <citation type="submission" date="2016-11" db="EMBL/GenBank/DDBJ databases">
        <title>The genome of Nicotiana attenuata.</title>
        <authorList>
            <person name="Xu S."/>
            <person name="Brockmoeller T."/>
            <person name="Gaquerel E."/>
            <person name="Navarro A."/>
            <person name="Kuhl H."/>
            <person name="Gase K."/>
            <person name="Ling Z."/>
            <person name="Zhou W."/>
            <person name="Kreitzer C."/>
            <person name="Stanke M."/>
            <person name="Tang H."/>
            <person name="Lyons E."/>
            <person name="Pandey P."/>
            <person name="Pandey S.P."/>
            <person name="Timmermann B."/>
            <person name="Baldwin I.T."/>
        </authorList>
    </citation>
    <scope>NUCLEOTIDE SEQUENCE [LARGE SCALE GENOMIC DNA]</scope>
    <source>
        <strain evidence="2">UT</strain>
    </source>
</reference>
<sequence>VSSICCQSHVPIGPRNATNCHFQSTKIQQSSTTPIFISWSFPPLGFIKINTDGSFTPNSGLAGFGGVARDDKGRWIGGFCGRLNMRATSSLTSELWAIHGGLTLAKSYNLKNVIIETDSSDALMWLTVEGNVPESHPDRIVMEECRSLISKLGITLIHTLRQGNTCADHLAKLGRTQNENLVILHRPPHSMQQLLLADMAHVAYPRYPKHVT</sequence>